<dbReference type="EMBL" id="LR796697">
    <property type="protein sequence ID" value="CAB4160434.1"/>
    <property type="molecule type" value="Genomic_DNA"/>
</dbReference>
<feature type="compositionally biased region" description="Pro residues" evidence="1">
    <location>
        <begin position="146"/>
        <end position="160"/>
    </location>
</feature>
<gene>
    <name evidence="2" type="ORF">UFOVP723_179</name>
</gene>
<reference evidence="2" key="1">
    <citation type="submission" date="2020-04" db="EMBL/GenBank/DDBJ databases">
        <authorList>
            <person name="Chiriac C."/>
            <person name="Salcher M."/>
            <person name="Ghai R."/>
            <person name="Kavagutti S V."/>
        </authorList>
    </citation>
    <scope>NUCLEOTIDE SEQUENCE</scope>
</reference>
<feature type="region of interest" description="Disordered" evidence="1">
    <location>
        <begin position="133"/>
        <end position="206"/>
    </location>
</feature>
<organism evidence="2">
    <name type="scientific">uncultured Caudovirales phage</name>
    <dbReference type="NCBI Taxonomy" id="2100421"/>
    <lineage>
        <taxon>Viruses</taxon>
        <taxon>Duplodnaviria</taxon>
        <taxon>Heunggongvirae</taxon>
        <taxon>Uroviricota</taxon>
        <taxon>Caudoviricetes</taxon>
        <taxon>Peduoviridae</taxon>
        <taxon>Maltschvirus</taxon>
        <taxon>Maltschvirus maltsch</taxon>
    </lineage>
</organism>
<name>A0A6J5NYY0_9CAUD</name>
<feature type="compositionally biased region" description="Low complexity" evidence="1">
    <location>
        <begin position="161"/>
        <end position="198"/>
    </location>
</feature>
<protein>
    <submittedName>
        <fullName evidence="2">Uncharacterized protein</fullName>
    </submittedName>
</protein>
<evidence type="ECO:0000313" key="2">
    <source>
        <dbReference type="EMBL" id="CAB4160434.1"/>
    </source>
</evidence>
<accession>A0A6J5NYY0</accession>
<sequence length="276" mass="30939">MAEKHKSKYKKPENTKYKSRKDLKDYTMDDKDGKLNPYSTKEKLSNVLRKTDKTVQDDGNYDVKYNSDDRLYKDLEDGEYDAKHAAKILKKRQDNEEKETSAVLKDKVENLTREQKERLVREYVRRTIVKQLIEQEDKETEEPDPNAAPPADPNAAPPADPNAAPAPDLAAPDPNAAPPAASTPAAPTTPTPDETTASPEDKAKEKIAKQKIALKYWEEMLSDQTGPNSLVDTGFDPLAKALGNLDVKDLKLAKIMILRRLAKIKPAQPSNDETEK</sequence>
<feature type="compositionally biased region" description="Acidic residues" evidence="1">
    <location>
        <begin position="134"/>
        <end position="144"/>
    </location>
</feature>
<evidence type="ECO:0000256" key="1">
    <source>
        <dbReference type="SAM" id="MobiDB-lite"/>
    </source>
</evidence>
<feature type="region of interest" description="Disordered" evidence="1">
    <location>
        <begin position="1"/>
        <end position="38"/>
    </location>
</feature>
<proteinExistence type="predicted"/>